<keyword evidence="2" id="KW-1185">Reference proteome</keyword>
<protein>
    <recommendedName>
        <fullName evidence="3">Phage protein</fullName>
    </recommendedName>
</protein>
<evidence type="ECO:0008006" key="3">
    <source>
        <dbReference type="Google" id="ProtNLM"/>
    </source>
</evidence>
<reference evidence="1 2" key="1">
    <citation type="journal article" date="2019" name="Emerg. Microbes Infect.">
        <title>Comprehensive subspecies identification of 175 nontuberculous mycobacteria species based on 7547 genomic profiles.</title>
        <authorList>
            <person name="Matsumoto Y."/>
            <person name="Kinjo T."/>
            <person name="Motooka D."/>
            <person name="Nabeya D."/>
            <person name="Jung N."/>
            <person name="Uechi K."/>
            <person name="Horii T."/>
            <person name="Iida T."/>
            <person name="Fujita J."/>
            <person name="Nakamura S."/>
        </authorList>
    </citation>
    <scope>NUCLEOTIDE SEQUENCE [LARGE SCALE GENOMIC DNA]</scope>
    <source>
        <strain evidence="1 2">JCM 15296</strain>
    </source>
</reference>
<name>A0ABM7I6I2_9MYCO</name>
<accession>A0ABM7I6I2</accession>
<dbReference type="EMBL" id="AP022577">
    <property type="protein sequence ID" value="BBX82153.1"/>
    <property type="molecule type" value="Genomic_DNA"/>
</dbReference>
<evidence type="ECO:0000313" key="2">
    <source>
        <dbReference type="Proteomes" id="UP000465609"/>
    </source>
</evidence>
<sequence length="108" mass="12151">MKTEMITTHDLRLGDVILSDGMVLKIDQEPQQTCHPVDNAAAGITLATRALIVNWDDMVERAKVDTYITGFIVGRVRDEMNRGAINEPRWTIQGNGWARWTRALEAVT</sequence>
<gene>
    <name evidence="1" type="ORF">MAUB_00260</name>
</gene>
<dbReference type="RefSeq" id="WP_138230252.1">
    <property type="nucleotide sequence ID" value="NZ_AP022577.1"/>
</dbReference>
<proteinExistence type="predicted"/>
<dbReference type="Proteomes" id="UP000465609">
    <property type="component" value="Chromosome"/>
</dbReference>
<evidence type="ECO:0000313" key="1">
    <source>
        <dbReference type="EMBL" id="BBX82153.1"/>
    </source>
</evidence>
<organism evidence="1 2">
    <name type="scientific">Mycolicibacterium aubagnense</name>
    <dbReference type="NCBI Taxonomy" id="319707"/>
    <lineage>
        <taxon>Bacteria</taxon>
        <taxon>Bacillati</taxon>
        <taxon>Actinomycetota</taxon>
        <taxon>Actinomycetes</taxon>
        <taxon>Mycobacteriales</taxon>
        <taxon>Mycobacteriaceae</taxon>
        <taxon>Mycolicibacterium</taxon>
    </lineage>
</organism>